<evidence type="ECO:0000256" key="4">
    <source>
        <dbReference type="ARBA" id="ARBA00022679"/>
    </source>
</evidence>
<keyword evidence="3" id="KW-0328">Glycosyltransferase</keyword>
<evidence type="ECO:0000313" key="18">
    <source>
        <dbReference type="EMBL" id="OJR57268.1"/>
    </source>
</evidence>
<evidence type="ECO:0000256" key="13">
    <source>
        <dbReference type="ARBA" id="ARBA00023180"/>
    </source>
</evidence>
<dbReference type="Proteomes" id="UP000184277">
    <property type="component" value="Unassembled WGS sequence"/>
</dbReference>
<evidence type="ECO:0000256" key="8">
    <source>
        <dbReference type="ARBA" id="ARBA00022968"/>
    </source>
</evidence>
<sequence>MKIIYLLQCHKSFEQIKLLLESLELSREDFVIIHVDAKNINLRHRISSYYFDSDNVFVVNDPVVVNWSGFSQIKATLKMIGYVYRKKINFDYCCLLSGEDIVLDVFRFKKYLSLSGQKSFLEFRDDRERYTWRINRFNLFRDNRFSRKYLLRLISFLLIKIQLKGNIRRSNFIDDDIFLGSQWFVFSKRHLDLIYNLVDDNYINKFRYTSCCDEHFFQMFFKKFVHQEEYETYNLRYAHFPTGKNSPKYLTLLDLKNIKGKDKVFIARKVSYDVLYDYMKNKGSGG</sequence>
<evidence type="ECO:0000256" key="5">
    <source>
        <dbReference type="ARBA" id="ARBA00022692"/>
    </source>
</evidence>
<evidence type="ECO:0000313" key="17">
    <source>
        <dbReference type="EMBL" id="BAQ01642.1"/>
    </source>
</evidence>
<evidence type="ECO:0000256" key="14">
    <source>
        <dbReference type="ARBA" id="ARBA00042865"/>
    </source>
</evidence>
<dbReference type="InterPro" id="IPR043538">
    <property type="entry name" value="XYLT"/>
</dbReference>
<organism evidence="15">
    <name type="scientific">Escherichia coli</name>
    <dbReference type="NCBI Taxonomy" id="562"/>
    <lineage>
        <taxon>Bacteria</taxon>
        <taxon>Pseudomonadati</taxon>
        <taxon>Pseudomonadota</taxon>
        <taxon>Gammaproteobacteria</taxon>
        <taxon>Enterobacterales</taxon>
        <taxon>Enterobacteriaceae</taxon>
        <taxon>Escherichia</taxon>
    </lineage>
</organism>
<evidence type="ECO:0000256" key="12">
    <source>
        <dbReference type="ARBA" id="ARBA00023157"/>
    </source>
</evidence>
<evidence type="ECO:0000256" key="6">
    <source>
        <dbReference type="ARBA" id="ARBA00022723"/>
    </source>
</evidence>
<dbReference type="InterPro" id="IPR003406">
    <property type="entry name" value="Glyco_trans_14"/>
</dbReference>
<evidence type="ECO:0000256" key="11">
    <source>
        <dbReference type="ARBA" id="ARBA00023136"/>
    </source>
</evidence>
<reference evidence="15" key="4">
    <citation type="submission" date="2017-01" db="EMBL/GenBank/DDBJ databases">
        <title>E. coli O antigen sequences.</title>
        <authorList>
            <person name="Liu Y."/>
            <person name="Fratamico P."/>
            <person name="Yan X."/>
            <person name="Ream A."/>
            <person name="DebRoy C."/>
            <person name="Wang W."/>
            <person name="Losada L."/>
            <person name="Sanka R."/>
            <person name="Brinkac L."/>
            <person name="Radune D."/>
            <person name="Meng J."/>
            <person name="Toro M."/>
            <person name="Li R."/>
        </authorList>
    </citation>
    <scope>NUCLEOTIDE SEQUENCE</scope>
    <source>
        <strain evidence="15">O131</strain>
    </source>
</reference>
<keyword evidence="4 15" id="KW-0808">Transferase</keyword>
<gene>
    <name evidence="15" type="primary">wepN</name>
    <name evidence="18" type="ORF">BK383_01515</name>
</gene>
<dbReference type="GO" id="GO:0016020">
    <property type="term" value="C:membrane"/>
    <property type="evidence" value="ECO:0007669"/>
    <property type="project" value="InterPro"/>
</dbReference>
<evidence type="ECO:0000256" key="1">
    <source>
        <dbReference type="ARBA" id="ARBA00004323"/>
    </source>
</evidence>
<evidence type="ECO:0000313" key="19">
    <source>
        <dbReference type="Proteomes" id="UP000184277"/>
    </source>
</evidence>
<dbReference type="EMBL" id="JX501336">
    <property type="protein sequence ID" value="AGN91830.1"/>
    <property type="molecule type" value="Genomic_DNA"/>
</dbReference>
<dbReference type="GO" id="GO:0050650">
    <property type="term" value="P:chondroitin sulfate proteoglycan biosynthetic process"/>
    <property type="evidence" value="ECO:0007669"/>
    <property type="project" value="TreeGrafter"/>
</dbReference>
<dbReference type="PANTHER" id="PTHR46025:SF3">
    <property type="entry name" value="XYLOSYLTRANSFERASE OXT"/>
    <property type="match status" value="1"/>
</dbReference>
<evidence type="ECO:0000256" key="10">
    <source>
        <dbReference type="ARBA" id="ARBA00023034"/>
    </source>
</evidence>
<evidence type="ECO:0000256" key="9">
    <source>
        <dbReference type="ARBA" id="ARBA00022989"/>
    </source>
</evidence>
<dbReference type="GO" id="GO:0015012">
    <property type="term" value="P:heparan sulfate proteoglycan biosynthetic process"/>
    <property type="evidence" value="ECO:0007669"/>
    <property type="project" value="TreeGrafter"/>
</dbReference>
<evidence type="ECO:0000313" key="16">
    <source>
        <dbReference type="EMBL" id="AIG62403.1"/>
    </source>
</evidence>
<dbReference type="EMBL" id="KJ755544">
    <property type="protein sequence ID" value="AIG62403.1"/>
    <property type="molecule type" value="Genomic_DNA"/>
</dbReference>
<keyword evidence="8" id="KW-0735">Signal-anchor</keyword>
<keyword evidence="5" id="KW-0812">Transmembrane</keyword>
<keyword evidence="10" id="KW-0333">Golgi apparatus</keyword>
<proteinExistence type="predicted"/>
<evidence type="ECO:0000256" key="7">
    <source>
        <dbReference type="ARBA" id="ARBA00022824"/>
    </source>
</evidence>
<reference evidence="17" key="1">
    <citation type="journal article" date="2014" name="DNA Res.">
        <title>A complete view of the genetic diversity of the Escherichia coli O-antigen biosynthesis gene cluster.</title>
        <authorList>
            <person name="Iguchi A."/>
            <person name="Iyoda S."/>
            <person name="Kikuchi T."/>
            <person name="Ogura Y."/>
            <person name="Katsura K."/>
            <person name="Ohnishi M."/>
            <person name="Hayashi T."/>
            <person name="Thomson N.R."/>
        </authorList>
    </citation>
    <scope>NUCLEOTIDE SEQUENCE</scope>
    <source>
        <strain evidence="17">S239</strain>
    </source>
</reference>
<keyword evidence="11" id="KW-0472">Membrane</keyword>
<dbReference type="Pfam" id="PF02485">
    <property type="entry name" value="Branch"/>
    <property type="match status" value="1"/>
</dbReference>
<name>A0A0A6ZEN7_ECOLX</name>
<keyword evidence="6" id="KW-0479">Metal-binding</keyword>
<dbReference type="AlphaFoldDB" id="A0A0A6ZEN7"/>
<reference evidence="16" key="2">
    <citation type="journal article" date="2016" name="PLoS ONE">
        <title>Comparison of O-Antigen Gene Clusters of All O-Serogroups of Escherichia coli and Proposal for Adopting a New Nomenclature for O-Typing.</title>
        <authorList>
            <person name="DebRoy C."/>
            <person name="Fratamico P.M."/>
            <person name="Yan X."/>
            <person name="Baranzoni G."/>
            <person name="Liu Y."/>
            <person name="Needleman D.S."/>
            <person name="Tebbs R."/>
            <person name="O'Connell C.D."/>
            <person name="Allred A."/>
            <person name="Swimley M."/>
            <person name="Mwangi M."/>
            <person name="Kapur V."/>
            <person name="Raygoza Garay J.A."/>
            <person name="Roberts E.L."/>
            <person name="Katani R."/>
        </authorList>
    </citation>
    <scope>NUCLEOTIDE SEQUENCE</scope>
    <source>
        <strain evidence="16">S 239</strain>
    </source>
</reference>
<dbReference type="RefSeq" id="WP_032264596.1">
    <property type="nucleotide sequence ID" value="NZ_BFHM01000022.1"/>
</dbReference>
<dbReference type="PANTHER" id="PTHR46025">
    <property type="entry name" value="XYLOSYLTRANSFERASE OXT"/>
    <property type="match status" value="1"/>
</dbReference>
<reference evidence="18 19" key="3">
    <citation type="submission" date="2016-10" db="EMBL/GenBank/DDBJ databases">
        <title>Comprehensive resistome analysis reveals the prevalence of NDM and MCR-1 in Chinese poultry production.</title>
        <authorList>
            <person name="Wang Y."/>
            <person name="Zhang R."/>
            <person name="Li J."/>
            <person name="Wu Z."/>
            <person name="Wenjuan Y."/>
            <person name="Schwarz S."/>
            <person name="Tyrrell J."/>
            <person name="Zheng Y."/>
            <person name="Wang S."/>
            <person name="Shen Z."/>
            <person name="Liu Z."/>
            <person name="Lei L."/>
            <person name="Li M."/>
            <person name="Zhang Q."/>
            <person name="Wu C."/>
            <person name="Zhang Q."/>
            <person name="Wu Y."/>
            <person name="Walsh T."/>
            <person name="Shen J."/>
        </authorList>
    </citation>
    <scope>NUCLEOTIDE SEQUENCE [LARGE SCALE GENOMIC DNA]</scope>
    <source>
        <strain evidence="18 19">570</strain>
    </source>
</reference>
<evidence type="ECO:0000256" key="2">
    <source>
        <dbReference type="ARBA" id="ARBA00004648"/>
    </source>
</evidence>
<evidence type="ECO:0000256" key="3">
    <source>
        <dbReference type="ARBA" id="ARBA00022676"/>
    </source>
</evidence>
<dbReference type="EMBL" id="AB812055">
    <property type="protein sequence ID" value="BAQ01642.1"/>
    <property type="molecule type" value="Genomic_DNA"/>
</dbReference>
<dbReference type="GO" id="GO:0030158">
    <property type="term" value="F:protein xylosyltransferase activity"/>
    <property type="evidence" value="ECO:0007669"/>
    <property type="project" value="InterPro"/>
</dbReference>
<comment type="subcellular location">
    <subcellularLocation>
        <location evidence="2">Endoplasmic reticulum membrane</location>
        <topology evidence="2">Single-pass type II membrane protein</topology>
    </subcellularLocation>
    <subcellularLocation>
        <location evidence="1">Golgi apparatus membrane</location>
        <topology evidence="1">Single-pass type II membrane protein</topology>
    </subcellularLocation>
</comment>
<accession>A0A0A6ZEN7</accession>
<dbReference type="GO" id="GO:0046872">
    <property type="term" value="F:metal ion binding"/>
    <property type="evidence" value="ECO:0007669"/>
    <property type="project" value="UniProtKB-KW"/>
</dbReference>
<evidence type="ECO:0000313" key="15">
    <source>
        <dbReference type="EMBL" id="AGN91830.1"/>
    </source>
</evidence>
<dbReference type="EMBL" id="MOKI01000001">
    <property type="protein sequence ID" value="OJR57268.1"/>
    <property type="molecule type" value="Genomic_DNA"/>
</dbReference>
<keyword evidence="9" id="KW-1133">Transmembrane helix</keyword>
<protein>
    <recommendedName>
        <fullName evidence="14">Peptide O-xylosyltransferase</fullName>
    </recommendedName>
</protein>
<keyword evidence="13" id="KW-0325">Glycoprotein</keyword>
<keyword evidence="12" id="KW-1015">Disulfide bond</keyword>
<keyword evidence="7" id="KW-0256">Endoplasmic reticulum</keyword>